<dbReference type="Pfam" id="PF11286">
    <property type="entry name" value="DUF3087"/>
    <property type="match status" value="1"/>
</dbReference>
<protein>
    <submittedName>
        <fullName evidence="1">Uncharacterized protein</fullName>
    </submittedName>
</protein>
<dbReference type="EMBL" id="AFWH01000040">
    <property type="protein sequence ID" value="EGU48389.1"/>
    <property type="molecule type" value="Genomic_DNA"/>
</dbReference>
<sequence>MYGSRQLWTLDDNTITMDSLNTAQAKLVELVEEHCVELDISNYDSAILKAF</sequence>
<dbReference type="PATRIC" id="fig|675816.5.peg.3039"/>
<organism evidence="1 2">
    <name type="scientific">Vibrio orientalis CIP 102891 = ATCC 33934</name>
    <dbReference type="NCBI Taxonomy" id="675816"/>
    <lineage>
        <taxon>Bacteria</taxon>
        <taxon>Pseudomonadati</taxon>
        <taxon>Pseudomonadota</taxon>
        <taxon>Gammaproteobacteria</taxon>
        <taxon>Vibrionales</taxon>
        <taxon>Vibrionaceae</taxon>
        <taxon>Vibrio</taxon>
        <taxon>Vibrio oreintalis group</taxon>
    </lineage>
</organism>
<gene>
    <name evidence="1" type="ORF">VIOR3934_14802</name>
</gene>
<name>F9SVT7_VIBOR</name>
<dbReference type="InterPro" id="IPR021438">
    <property type="entry name" value="DUF3087"/>
</dbReference>
<dbReference type="Proteomes" id="UP000002817">
    <property type="component" value="Unassembled WGS sequence"/>
</dbReference>
<comment type="caution">
    <text evidence="1">The sequence shown here is derived from an EMBL/GenBank/DDBJ whole genome shotgun (WGS) entry which is preliminary data.</text>
</comment>
<reference evidence="1 2" key="1">
    <citation type="journal article" date="2012" name="Int. J. Syst. Evol. Microbiol.">
        <title>Vibrio caribbeanicus sp. nov., isolated from the marine sponge Scleritoderma cyanea.</title>
        <authorList>
            <person name="Hoffmann M."/>
            <person name="Monday S.R."/>
            <person name="Allard M.W."/>
            <person name="Strain E.A."/>
            <person name="Whittaker P."/>
            <person name="Naum M."/>
            <person name="McCarthy P.J."/>
            <person name="Lopez J.V."/>
            <person name="Fischer M."/>
            <person name="Brown E.W."/>
        </authorList>
    </citation>
    <scope>NUCLEOTIDE SEQUENCE [LARGE SCALE GENOMIC DNA]</scope>
    <source>
        <strain evidence="2">CIP 102891 / ATCC 33934</strain>
    </source>
</reference>
<proteinExistence type="predicted"/>
<dbReference type="AlphaFoldDB" id="F9SVT7"/>
<accession>F9SVT7</accession>
<evidence type="ECO:0000313" key="2">
    <source>
        <dbReference type="Proteomes" id="UP000002817"/>
    </source>
</evidence>
<evidence type="ECO:0000313" key="1">
    <source>
        <dbReference type="EMBL" id="EGU48389.1"/>
    </source>
</evidence>